<evidence type="ECO:0000313" key="3">
    <source>
        <dbReference type="Proteomes" id="UP000054359"/>
    </source>
</evidence>
<keyword evidence="1" id="KW-0472">Membrane</keyword>
<reference evidence="2 3" key="1">
    <citation type="submission" date="2013-11" db="EMBL/GenBank/DDBJ databases">
        <title>Genome sequencing of Stegodyphus mimosarum.</title>
        <authorList>
            <person name="Bechsgaard J."/>
        </authorList>
    </citation>
    <scope>NUCLEOTIDE SEQUENCE [LARGE SCALE GENOMIC DNA]</scope>
</reference>
<sequence length="392" mass="43355">MSSVAPLQNDWTLTEDILMDADKDIEEYSMDKNIHVKALGLIYKFSGILGITFKKHESNHRCTLSYWDLFINLVESVIYVISLLGSETMKISSRVTYTVYVYITLGQIIRICLIFNRGAIYSASGNLGKLLVRLKADSPVHFKAVIIQLGMFVVWIVCIAVMSMYFFATVEGHVNIKPFGYNVDISNTLTFDCFIRLCLVLSTVSTTSGISLALIICSNLYFASTSLLMTYGQGFSKITSADGMNKKRLVSFISAYRQIISCIGEIDAAVSGISLLLYATSVTCFFNMISIMLLDANIRSDVVILVQAALTFIMGLVIFFSLTNTGSPVISQYETLKSIITKNTENIFMEVSDTQIMIICNSLIQIVNNNYACFTGGGMFNINKGLLLTTAG</sequence>
<organism evidence="2 3">
    <name type="scientific">Stegodyphus mimosarum</name>
    <name type="common">African social velvet spider</name>
    <dbReference type="NCBI Taxonomy" id="407821"/>
    <lineage>
        <taxon>Eukaryota</taxon>
        <taxon>Metazoa</taxon>
        <taxon>Ecdysozoa</taxon>
        <taxon>Arthropoda</taxon>
        <taxon>Chelicerata</taxon>
        <taxon>Arachnida</taxon>
        <taxon>Araneae</taxon>
        <taxon>Araneomorphae</taxon>
        <taxon>Entelegynae</taxon>
        <taxon>Eresoidea</taxon>
        <taxon>Eresidae</taxon>
        <taxon>Stegodyphus</taxon>
    </lineage>
</organism>
<gene>
    <name evidence="2" type="ORF">X975_24009</name>
</gene>
<name>A0A087ULB1_STEMI</name>
<feature type="transmembrane region" description="Helical" evidence="1">
    <location>
        <begin position="302"/>
        <end position="322"/>
    </location>
</feature>
<dbReference type="EMBL" id="KK120374">
    <property type="protein sequence ID" value="KFM78150.1"/>
    <property type="molecule type" value="Genomic_DNA"/>
</dbReference>
<feature type="transmembrane region" description="Helical" evidence="1">
    <location>
        <begin position="97"/>
        <end position="119"/>
    </location>
</feature>
<dbReference type="Proteomes" id="UP000054359">
    <property type="component" value="Unassembled WGS sequence"/>
</dbReference>
<evidence type="ECO:0008006" key="4">
    <source>
        <dbReference type="Google" id="ProtNLM"/>
    </source>
</evidence>
<feature type="transmembrane region" description="Helical" evidence="1">
    <location>
        <begin position="140"/>
        <end position="168"/>
    </location>
</feature>
<feature type="transmembrane region" description="Helical" evidence="1">
    <location>
        <begin position="275"/>
        <end position="295"/>
    </location>
</feature>
<feature type="non-terminal residue" evidence="2">
    <location>
        <position position="392"/>
    </location>
</feature>
<accession>A0A087ULB1</accession>
<evidence type="ECO:0000313" key="2">
    <source>
        <dbReference type="EMBL" id="KFM78150.1"/>
    </source>
</evidence>
<keyword evidence="1" id="KW-0812">Transmembrane</keyword>
<evidence type="ECO:0000256" key="1">
    <source>
        <dbReference type="SAM" id="Phobius"/>
    </source>
</evidence>
<dbReference type="OMA" id="HESNHRC"/>
<proteinExistence type="predicted"/>
<dbReference type="OrthoDB" id="6478931at2759"/>
<feature type="transmembrane region" description="Helical" evidence="1">
    <location>
        <begin position="65"/>
        <end position="85"/>
    </location>
</feature>
<protein>
    <recommendedName>
        <fullName evidence="4">Odorant receptor</fullName>
    </recommendedName>
</protein>
<keyword evidence="1" id="KW-1133">Transmembrane helix</keyword>
<dbReference type="AlphaFoldDB" id="A0A087ULB1"/>
<keyword evidence="3" id="KW-1185">Reference proteome</keyword>